<dbReference type="PROSITE" id="PS50110">
    <property type="entry name" value="RESPONSE_REGULATORY"/>
    <property type="match status" value="1"/>
</dbReference>
<gene>
    <name evidence="3" type="ORF">JAN5088_00948</name>
</gene>
<keyword evidence="1" id="KW-0597">Phosphoprotein</keyword>
<evidence type="ECO:0000256" key="1">
    <source>
        <dbReference type="PROSITE-ProRule" id="PRU00169"/>
    </source>
</evidence>
<feature type="domain" description="Response regulatory" evidence="2">
    <location>
        <begin position="6"/>
        <end position="116"/>
    </location>
</feature>
<dbReference type="RefSeq" id="WP_055681628.1">
    <property type="nucleotide sequence ID" value="NZ_CANMUL010000001.1"/>
</dbReference>
<dbReference type="Gene3D" id="3.40.50.2300">
    <property type="match status" value="1"/>
</dbReference>
<evidence type="ECO:0000313" key="4">
    <source>
        <dbReference type="Proteomes" id="UP000048908"/>
    </source>
</evidence>
<dbReference type="STRING" id="282197.SAMN04488517_10445"/>
<dbReference type="InterPro" id="IPR011006">
    <property type="entry name" value="CheY-like_superfamily"/>
</dbReference>
<reference evidence="3 4" key="1">
    <citation type="submission" date="2015-07" db="EMBL/GenBank/DDBJ databases">
        <authorList>
            <person name="Noorani M."/>
        </authorList>
    </citation>
    <scope>NUCLEOTIDE SEQUENCE [LARGE SCALE GENOMIC DNA]</scope>
    <source>
        <strain evidence="3 4">CECT 5088</strain>
    </source>
</reference>
<dbReference type="AlphaFoldDB" id="A0A0M6XPW7"/>
<dbReference type="OrthoDB" id="582170at2"/>
<dbReference type="SUPFAM" id="SSF52172">
    <property type="entry name" value="CheY-like"/>
    <property type="match status" value="1"/>
</dbReference>
<dbReference type="SMART" id="SM00448">
    <property type="entry name" value="REC"/>
    <property type="match status" value="1"/>
</dbReference>
<dbReference type="Proteomes" id="UP000048908">
    <property type="component" value="Unassembled WGS sequence"/>
</dbReference>
<accession>A0A0M6XPW7</accession>
<protein>
    <submittedName>
        <fullName evidence="3">Response regulator</fullName>
    </submittedName>
</protein>
<sequence length="124" mass="13373">MLNDCTILLVEDEALIALDLAMTLEDEGAQVEGPFATVPTALPACCAVDVALLDVDLCGTKVFPVADRLMAEGKPFVFHTGRPDRELLAGRYGADVTILLKPTRSAQIVEALREALDRARARVH</sequence>
<name>A0A0M6XPW7_9RHOB</name>
<organism evidence="3 4">
    <name type="scientific">Jannaschia rubra</name>
    <dbReference type="NCBI Taxonomy" id="282197"/>
    <lineage>
        <taxon>Bacteria</taxon>
        <taxon>Pseudomonadati</taxon>
        <taxon>Pseudomonadota</taxon>
        <taxon>Alphaproteobacteria</taxon>
        <taxon>Rhodobacterales</taxon>
        <taxon>Roseobacteraceae</taxon>
        <taxon>Jannaschia</taxon>
    </lineage>
</organism>
<keyword evidence="4" id="KW-1185">Reference proteome</keyword>
<evidence type="ECO:0000259" key="2">
    <source>
        <dbReference type="PROSITE" id="PS50110"/>
    </source>
</evidence>
<proteinExistence type="predicted"/>
<dbReference type="GO" id="GO:0000160">
    <property type="term" value="P:phosphorelay signal transduction system"/>
    <property type="evidence" value="ECO:0007669"/>
    <property type="project" value="InterPro"/>
</dbReference>
<evidence type="ECO:0000313" key="3">
    <source>
        <dbReference type="EMBL" id="CTQ32185.1"/>
    </source>
</evidence>
<feature type="modified residue" description="4-aspartylphosphate" evidence="1">
    <location>
        <position position="54"/>
    </location>
</feature>
<dbReference type="InterPro" id="IPR001789">
    <property type="entry name" value="Sig_transdc_resp-reg_receiver"/>
</dbReference>
<dbReference type="EMBL" id="CXPG01000012">
    <property type="protein sequence ID" value="CTQ32185.1"/>
    <property type="molecule type" value="Genomic_DNA"/>
</dbReference>